<proteinExistence type="predicted"/>
<dbReference type="EMBL" id="JADYXP020000009">
    <property type="protein sequence ID" value="KAL0116464.1"/>
    <property type="molecule type" value="Genomic_DNA"/>
</dbReference>
<organism evidence="1 2">
    <name type="scientific">Cardiocondyla obscurior</name>
    <dbReference type="NCBI Taxonomy" id="286306"/>
    <lineage>
        <taxon>Eukaryota</taxon>
        <taxon>Metazoa</taxon>
        <taxon>Ecdysozoa</taxon>
        <taxon>Arthropoda</taxon>
        <taxon>Hexapoda</taxon>
        <taxon>Insecta</taxon>
        <taxon>Pterygota</taxon>
        <taxon>Neoptera</taxon>
        <taxon>Endopterygota</taxon>
        <taxon>Hymenoptera</taxon>
        <taxon>Apocrita</taxon>
        <taxon>Aculeata</taxon>
        <taxon>Formicoidea</taxon>
        <taxon>Formicidae</taxon>
        <taxon>Myrmicinae</taxon>
        <taxon>Cardiocondyla</taxon>
    </lineage>
</organism>
<evidence type="ECO:0000313" key="1">
    <source>
        <dbReference type="EMBL" id="KAL0116464.1"/>
    </source>
</evidence>
<accession>A0AAW2FN40</accession>
<name>A0AAW2FN40_9HYME</name>
<reference evidence="1 2" key="1">
    <citation type="submission" date="2023-03" db="EMBL/GenBank/DDBJ databases">
        <title>High recombination rates correlate with genetic variation in Cardiocondyla obscurior ants.</title>
        <authorList>
            <person name="Errbii M."/>
        </authorList>
    </citation>
    <scope>NUCLEOTIDE SEQUENCE [LARGE SCALE GENOMIC DNA]</scope>
    <source>
        <strain evidence="1">Alpha-2009</strain>
        <tissue evidence="1">Whole body</tissue>
    </source>
</reference>
<protein>
    <submittedName>
        <fullName evidence="1">Uncharacterized protein</fullName>
    </submittedName>
</protein>
<dbReference type="Proteomes" id="UP001430953">
    <property type="component" value="Unassembled WGS sequence"/>
</dbReference>
<keyword evidence="2" id="KW-1185">Reference proteome</keyword>
<comment type="caution">
    <text evidence="1">The sequence shown here is derived from an EMBL/GenBank/DDBJ whole genome shotgun (WGS) entry which is preliminary data.</text>
</comment>
<dbReference type="AlphaFoldDB" id="A0AAW2FN40"/>
<sequence length="92" mass="10526">MGQRVIVLRVRSKDEFLYIEEKCVFKLNLNDFAQKKSNTFQGQKANSGLQSTMNKSCSRLHDKGGNNHFSGLLLIDCISLLCVYSKDKLRRV</sequence>
<gene>
    <name evidence="1" type="ORF">PUN28_009845</name>
</gene>
<evidence type="ECO:0000313" key="2">
    <source>
        <dbReference type="Proteomes" id="UP001430953"/>
    </source>
</evidence>